<dbReference type="InterPro" id="IPR006015">
    <property type="entry name" value="Universal_stress_UspA"/>
</dbReference>
<dbReference type="RefSeq" id="WP_415861779.1">
    <property type="nucleotide sequence ID" value="NZ_CP134536.1"/>
</dbReference>
<dbReference type="Proteomes" id="UP001302806">
    <property type="component" value="Chromosome"/>
</dbReference>
<organism evidence="4 6">
    <name type="scientific">Thalassobellus suaedae</name>
    <dbReference type="NCBI Taxonomy" id="3074124"/>
    <lineage>
        <taxon>Bacteria</taxon>
        <taxon>Pseudomonadati</taxon>
        <taxon>Bacteroidota</taxon>
        <taxon>Flavobacteriia</taxon>
        <taxon>Flavobacteriales</taxon>
        <taxon>Flavobacteriaceae</taxon>
        <taxon>Thalassobellus</taxon>
    </lineage>
</organism>
<dbReference type="PRINTS" id="PR01438">
    <property type="entry name" value="UNVRSLSTRESS"/>
</dbReference>
<accession>A0ABY9Y0P3</accession>
<dbReference type="SUPFAM" id="SSF52402">
    <property type="entry name" value="Adenine nucleotide alpha hydrolases-like"/>
    <property type="match status" value="1"/>
</dbReference>
<comment type="similarity">
    <text evidence="1">Belongs to the universal stress protein A family.</text>
</comment>
<dbReference type="EMBL" id="CP134537">
    <property type="protein sequence ID" value="WNH09785.1"/>
    <property type="molecule type" value="Genomic_DNA"/>
</dbReference>
<sequence length="280" mass="32154">MKNILLPTDFSKNSINAINYAVEMYKDITCNFYILNVQKASSFISDDMMSVSPSATIYTTIVDAAKKSITNIITQIETHYNNKNHRLFSIVDYDNFVDSIKQVSEKYEIDLIIMGTKGASGLEKVIFGTNTVHVMQRCNVPVLAIPDGCTFTNLNNIAFTSSNLLAANIKTLEPLKDFITLFQSNLSVLHIPDEKHLDQNQNSIFDFFKIYFKNAKHKLIEIKKGNTYDIVHKFIEDNDIKMLSFMDEKHSFLERFFTKHPVETFAFKIDIPFLVMKKLD</sequence>
<reference evidence="5 6" key="1">
    <citation type="submission" date="2023-09" db="EMBL/GenBank/DDBJ databases">
        <title>Thalassobella suaedae gen. nov., sp. nov., a marine bacterium of the family Flavobacteriaceae isolated from a halophyte Suaeda japonica.</title>
        <authorList>
            <person name="Lee S.Y."/>
            <person name="Hwang C.Y."/>
        </authorList>
    </citation>
    <scope>NUCLEOTIDE SEQUENCE [LARGE SCALE GENOMIC DNA]</scope>
    <source>
        <strain evidence="4 6">HL-DH10</strain>
        <strain evidence="3 5">HL-DH14</strain>
    </source>
</reference>
<evidence type="ECO:0000313" key="5">
    <source>
        <dbReference type="Proteomes" id="UP001302806"/>
    </source>
</evidence>
<evidence type="ECO:0000256" key="1">
    <source>
        <dbReference type="ARBA" id="ARBA00008791"/>
    </source>
</evidence>
<proteinExistence type="inferred from homology"/>
<dbReference type="EMBL" id="CP134536">
    <property type="protein sequence ID" value="WNH11801.1"/>
    <property type="molecule type" value="Genomic_DNA"/>
</dbReference>
<keyword evidence="6" id="KW-1185">Reference proteome</keyword>
<evidence type="ECO:0000313" key="3">
    <source>
        <dbReference type="EMBL" id="WNH09785.1"/>
    </source>
</evidence>
<evidence type="ECO:0000313" key="6">
    <source>
        <dbReference type="Proteomes" id="UP001303407"/>
    </source>
</evidence>
<protein>
    <submittedName>
        <fullName evidence="4">Universal stress protein</fullName>
    </submittedName>
</protein>
<dbReference type="CDD" id="cd00293">
    <property type="entry name" value="USP-like"/>
    <property type="match status" value="1"/>
</dbReference>
<dbReference type="PANTHER" id="PTHR46268:SF6">
    <property type="entry name" value="UNIVERSAL STRESS PROTEIN UP12"/>
    <property type="match status" value="1"/>
</dbReference>
<dbReference type="InterPro" id="IPR006016">
    <property type="entry name" value="UspA"/>
</dbReference>
<dbReference type="PANTHER" id="PTHR46268">
    <property type="entry name" value="STRESS RESPONSE PROTEIN NHAX"/>
    <property type="match status" value="1"/>
</dbReference>
<dbReference type="Pfam" id="PF00582">
    <property type="entry name" value="Usp"/>
    <property type="match status" value="1"/>
</dbReference>
<dbReference type="Proteomes" id="UP001303407">
    <property type="component" value="Chromosome"/>
</dbReference>
<feature type="domain" description="UspA" evidence="2">
    <location>
        <begin position="1"/>
        <end position="146"/>
    </location>
</feature>
<evidence type="ECO:0000259" key="2">
    <source>
        <dbReference type="Pfam" id="PF00582"/>
    </source>
</evidence>
<name>A0ABY9Y0P3_9FLAO</name>
<evidence type="ECO:0000313" key="4">
    <source>
        <dbReference type="EMBL" id="WNH11801.1"/>
    </source>
</evidence>
<gene>
    <name evidence="4" type="ORF">RHP49_12935</name>
    <name evidence="3" type="ORF">RHP51_03475</name>
</gene>
<dbReference type="Gene3D" id="3.40.50.12370">
    <property type="match status" value="1"/>
</dbReference>